<evidence type="ECO:0000259" key="11">
    <source>
        <dbReference type="Pfam" id="PF01467"/>
    </source>
</evidence>
<keyword evidence="6 10" id="KW-0547">Nucleotide-binding</keyword>
<name>A0A6N2ZFE7_STASI</name>
<evidence type="ECO:0000256" key="7">
    <source>
        <dbReference type="ARBA" id="ARBA00022840"/>
    </source>
</evidence>
<dbReference type="Gene3D" id="3.40.50.620">
    <property type="entry name" value="HUPs"/>
    <property type="match status" value="1"/>
</dbReference>
<evidence type="ECO:0000256" key="1">
    <source>
        <dbReference type="ARBA" id="ARBA00002324"/>
    </source>
</evidence>
<evidence type="ECO:0000256" key="9">
    <source>
        <dbReference type="ARBA" id="ARBA00048721"/>
    </source>
</evidence>
<dbReference type="Pfam" id="PF01467">
    <property type="entry name" value="CTP_transf_like"/>
    <property type="match status" value="1"/>
</dbReference>
<keyword evidence="3 10" id="KW-0662">Pyridine nucleotide biosynthesis</keyword>
<dbReference type="GO" id="GO:0004515">
    <property type="term" value="F:nicotinate-nucleotide adenylyltransferase activity"/>
    <property type="evidence" value="ECO:0007669"/>
    <property type="project" value="UniProtKB-UniRule"/>
</dbReference>
<dbReference type="UniPathway" id="UPA00253">
    <property type="reaction ID" value="UER00332"/>
</dbReference>
<comment type="pathway">
    <text evidence="2 10">Cofactor biosynthesis; NAD(+) biosynthesis; deamido-NAD(+) from nicotinate D-ribonucleotide: step 1/1.</text>
</comment>
<evidence type="ECO:0000256" key="10">
    <source>
        <dbReference type="HAMAP-Rule" id="MF_00244"/>
    </source>
</evidence>
<keyword evidence="8 10" id="KW-0520">NAD</keyword>
<dbReference type="NCBIfam" id="TIGR00482">
    <property type="entry name" value="nicotinate (nicotinamide) nucleotide adenylyltransferase"/>
    <property type="match status" value="1"/>
</dbReference>
<feature type="domain" description="Cytidyltransferase-like" evidence="11">
    <location>
        <begin position="7"/>
        <end position="163"/>
    </location>
</feature>
<gene>
    <name evidence="10 12" type="primary">nadD</name>
    <name evidence="12" type="ORF">SSLFYP27_00628</name>
</gene>
<dbReference type="PANTHER" id="PTHR39321:SF3">
    <property type="entry name" value="PHOSPHOPANTETHEINE ADENYLYLTRANSFERASE"/>
    <property type="match status" value="1"/>
</dbReference>
<keyword evidence="7 10" id="KW-0067">ATP-binding</keyword>
<dbReference type="RefSeq" id="WP_156666502.1">
    <property type="nucleotide sequence ID" value="NZ_CACRUO010000018.1"/>
</dbReference>
<keyword evidence="5 10" id="KW-0548">Nucleotidyltransferase</keyword>
<evidence type="ECO:0000256" key="6">
    <source>
        <dbReference type="ARBA" id="ARBA00022741"/>
    </source>
</evidence>
<dbReference type="PANTHER" id="PTHR39321">
    <property type="entry name" value="NICOTINATE-NUCLEOTIDE ADENYLYLTRANSFERASE-RELATED"/>
    <property type="match status" value="1"/>
</dbReference>
<dbReference type="HAMAP" id="MF_00244">
    <property type="entry name" value="NaMN_adenylyltr"/>
    <property type="match status" value="1"/>
</dbReference>
<protein>
    <recommendedName>
        <fullName evidence="10">Probable nicotinate-nucleotide adenylyltransferase</fullName>
        <ecNumber evidence="10">2.7.7.18</ecNumber>
    </recommendedName>
    <alternativeName>
        <fullName evidence="10">Deamido-NAD(+) diphosphorylase</fullName>
    </alternativeName>
    <alternativeName>
        <fullName evidence="10">Deamido-NAD(+) pyrophosphorylase</fullName>
    </alternativeName>
    <alternativeName>
        <fullName evidence="10">Nicotinate mononucleotide adenylyltransferase</fullName>
        <shortName evidence="10">NaMN adenylyltransferase</shortName>
    </alternativeName>
</protein>
<dbReference type="InterPro" id="IPR004821">
    <property type="entry name" value="Cyt_trans-like"/>
</dbReference>
<dbReference type="InterPro" id="IPR005248">
    <property type="entry name" value="NadD/NMNAT"/>
</dbReference>
<evidence type="ECO:0000313" key="12">
    <source>
        <dbReference type="EMBL" id="VYT78259.1"/>
    </source>
</evidence>
<dbReference type="EC" id="2.7.7.18" evidence="10"/>
<dbReference type="AlphaFoldDB" id="A0A6N2ZFE7"/>
<sequence length="190" mass="22199">MTQSIVLYGGQFNPIHTAHLAVASEVYHQLKPDRFLFLPSYMSPLKSHNSELNTTHRLKMLEIATEELGFGEVCLDEIERQGQSYTYDTLNAIKSEHPDSRLFFIIGTDQYEQLERWYRIDELKQIVTFVVVNRGKEVQEVSEDMIAVRIPRIDISSSLIRHRVQSAESIQILVPKQVESYIRRERLYEN</sequence>
<dbReference type="GO" id="GO:0005524">
    <property type="term" value="F:ATP binding"/>
    <property type="evidence" value="ECO:0007669"/>
    <property type="project" value="UniProtKB-KW"/>
</dbReference>
<evidence type="ECO:0000256" key="5">
    <source>
        <dbReference type="ARBA" id="ARBA00022695"/>
    </source>
</evidence>
<keyword evidence="4 10" id="KW-0808">Transferase</keyword>
<evidence type="ECO:0000256" key="3">
    <source>
        <dbReference type="ARBA" id="ARBA00022642"/>
    </source>
</evidence>
<organism evidence="12">
    <name type="scientific">Staphylococcus simulans</name>
    <dbReference type="NCBI Taxonomy" id="1286"/>
    <lineage>
        <taxon>Bacteria</taxon>
        <taxon>Bacillati</taxon>
        <taxon>Bacillota</taxon>
        <taxon>Bacilli</taxon>
        <taxon>Bacillales</taxon>
        <taxon>Staphylococcaceae</taxon>
        <taxon>Staphylococcus</taxon>
    </lineage>
</organism>
<dbReference type="SUPFAM" id="SSF52374">
    <property type="entry name" value="Nucleotidylyl transferase"/>
    <property type="match status" value="1"/>
</dbReference>
<proteinExistence type="inferred from homology"/>
<evidence type="ECO:0000256" key="8">
    <source>
        <dbReference type="ARBA" id="ARBA00023027"/>
    </source>
</evidence>
<dbReference type="NCBIfam" id="NF000841">
    <property type="entry name" value="PRK00071.1-4"/>
    <property type="match status" value="1"/>
</dbReference>
<comment type="function">
    <text evidence="1 10">Catalyzes the reversible adenylation of nicotinate mononucleotide (NaMN) to nicotinic acid adenine dinucleotide (NaAD).</text>
</comment>
<dbReference type="InterPro" id="IPR014729">
    <property type="entry name" value="Rossmann-like_a/b/a_fold"/>
</dbReference>
<reference evidence="12" key="1">
    <citation type="submission" date="2019-11" db="EMBL/GenBank/DDBJ databases">
        <authorList>
            <person name="Feng L."/>
        </authorList>
    </citation>
    <scope>NUCLEOTIDE SEQUENCE</scope>
    <source>
        <strain evidence="12">SsimulansLFYP27</strain>
    </source>
</reference>
<comment type="catalytic activity">
    <reaction evidence="9 10">
        <text>nicotinate beta-D-ribonucleotide + ATP + H(+) = deamido-NAD(+) + diphosphate</text>
        <dbReference type="Rhea" id="RHEA:22860"/>
        <dbReference type="ChEBI" id="CHEBI:15378"/>
        <dbReference type="ChEBI" id="CHEBI:30616"/>
        <dbReference type="ChEBI" id="CHEBI:33019"/>
        <dbReference type="ChEBI" id="CHEBI:57502"/>
        <dbReference type="ChEBI" id="CHEBI:58437"/>
        <dbReference type="EC" id="2.7.7.18"/>
    </reaction>
</comment>
<accession>A0A6N2ZFE7</accession>
<comment type="similarity">
    <text evidence="10">Belongs to the NadD family.</text>
</comment>
<dbReference type="NCBIfam" id="NF000840">
    <property type="entry name" value="PRK00071.1-3"/>
    <property type="match status" value="1"/>
</dbReference>
<dbReference type="EMBL" id="CACRUO010000018">
    <property type="protein sequence ID" value="VYT78259.1"/>
    <property type="molecule type" value="Genomic_DNA"/>
</dbReference>
<evidence type="ECO:0000256" key="4">
    <source>
        <dbReference type="ARBA" id="ARBA00022679"/>
    </source>
</evidence>
<dbReference type="CDD" id="cd02165">
    <property type="entry name" value="NMNAT"/>
    <property type="match status" value="1"/>
</dbReference>
<dbReference type="GO" id="GO:0009435">
    <property type="term" value="P:NAD+ biosynthetic process"/>
    <property type="evidence" value="ECO:0007669"/>
    <property type="project" value="UniProtKB-UniRule"/>
</dbReference>
<evidence type="ECO:0000256" key="2">
    <source>
        <dbReference type="ARBA" id="ARBA00005019"/>
    </source>
</evidence>